<evidence type="ECO:0000313" key="2">
    <source>
        <dbReference type="Proteomes" id="UP001632037"/>
    </source>
</evidence>
<dbReference type="PANTHER" id="PTHR33266">
    <property type="entry name" value="CHROMOSOME 15, WHOLE GENOME SHOTGUN SEQUENCE"/>
    <property type="match status" value="1"/>
</dbReference>
<gene>
    <name evidence="1" type="ORF">V7S43_011268</name>
</gene>
<reference evidence="1 2" key="1">
    <citation type="submission" date="2024-09" db="EMBL/GenBank/DDBJ databases">
        <title>Genome sequencing and assembly of Phytophthora oleae, isolate VK10A, causative agent of rot of olive drupes.</title>
        <authorList>
            <person name="Conti Taguali S."/>
            <person name="Riolo M."/>
            <person name="La Spada F."/>
            <person name="Cacciola S.O."/>
            <person name="Dionisio G."/>
        </authorList>
    </citation>
    <scope>NUCLEOTIDE SEQUENCE [LARGE SCALE GENOMIC DNA]</scope>
    <source>
        <strain evidence="1 2">VK10A</strain>
    </source>
</reference>
<evidence type="ECO:0008006" key="3">
    <source>
        <dbReference type="Google" id="ProtNLM"/>
    </source>
</evidence>
<dbReference type="EMBL" id="JBIMZQ010000026">
    <property type="protein sequence ID" value="KAL3663856.1"/>
    <property type="molecule type" value="Genomic_DNA"/>
</dbReference>
<comment type="caution">
    <text evidence="1">The sequence shown here is derived from an EMBL/GenBank/DDBJ whole genome shotgun (WGS) entry which is preliminary data.</text>
</comment>
<accession>A0ABD3FC30</accession>
<dbReference type="AlphaFoldDB" id="A0ABD3FC30"/>
<keyword evidence="2" id="KW-1185">Reference proteome</keyword>
<protein>
    <recommendedName>
        <fullName evidence="3">RxLR effector protein</fullName>
    </recommendedName>
</protein>
<proteinExistence type="predicted"/>
<organism evidence="1 2">
    <name type="scientific">Phytophthora oleae</name>
    <dbReference type="NCBI Taxonomy" id="2107226"/>
    <lineage>
        <taxon>Eukaryota</taxon>
        <taxon>Sar</taxon>
        <taxon>Stramenopiles</taxon>
        <taxon>Oomycota</taxon>
        <taxon>Peronosporomycetes</taxon>
        <taxon>Peronosporales</taxon>
        <taxon>Peronosporaceae</taxon>
        <taxon>Phytophthora</taxon>
    </lineage>
</organism>
<evidence type="ECO:0000313" key="1">
    <source>
        <dbReference type="EMBL" id="KAL3663856.1"/>
    </source>
</evidence>
<name>A0ABD3FC30_9STRA</name>
<dbReference type="Proteomes" id="UP001632037">
    <property type="component" value="Unassembled WGS sequence"/>
</dbReference>
<dbReference type="PANTHER" id="PTHR33266:SF1">
    <property type="entry name" value="F-BOX DOMAIN-CONTAINING PROTEIN"/>
    <property type="match status" value="1"/>
</dbReference>
<sequence>MVFTLLKTKLGDKVSKPLAVVEARHLIRFTDSKKIQEQSARIEGFTMIGIEDAYTLPEVTPDVGEDVATGTIAALIKKFGIKERTRTALTRDEVEQLQKAFTETEYMGDAHVKFGQYLRQCYEAYNPDQFKAPYVTVMQSSGFGKSRMLLELAKDTKDLNMKVLYTCMRETKSTGYPESTRKLRKWLFKEDSDVRDISGRLKAGYYYAIENWALSRSNEWSYLPKRVLMLMWQIR</sequence>